<dbReference type="GO" id="GO:0003676">
    <property type="term" value="F:nucleic acid binding"/>
    <property type="evidence" value="ECO:0007669"/>
    <property type="project" value="InterPro"/>
</dbReference>
<protein>
    <submittedName>
        <fullName evidence="2">Uncharacterized protein</fullName>
    </submittedName>
</protein>
<feature type="region of interest" description="Disordered" evidence="1">
    <location>
        <begin position="1"/>
        <end position="188"/>
    </location>
</feature>
<dbReference type="InterPro" id="IPR012337">
    <property type="entry name" value="RNaseH-like_sf"/>
</dbReference>
<dbReference type="SUPFAM" id="SSF53098">
    <property type="entry name" value="Ribonuclease H-like"/>
    <property type="match status" value="1"/>
</dbReference>
<dbReference type="Proteomes" id="UP000070168">
    <property type="component" value="Unassembled WGS sequence"/>
</dbReference>
<gene>
    <name evidence="2" type="ORF">PGRI_093960</name>
</gene>
<evidence type="ECO:0000313" key="3">
    <source>
        <dbReference type="Proteomes" id="UP000070168"/>
    </source>
</evidence>
<dbReference type="InterPro" id="IPR036397">
    <property type="entry name" value="RNaseH_sf"/>
</dbReference>
<dbReference type="Gene3D" id="3.30.420.10">
    <property type="entry name" value="Ribonuclease H-like superfamily/Ribonuclease H"/>
    <property type="match status" value="1"/>
</dbReference>
<organism evidence="2 3">
    <name type="scientific">Penicillium patulum</name>
    <name type="common">Penicillium griseofulvum</name>
    <dbReference type="NCBI Taxonomy" id="5078"/>
    <lineage>
        <taxon>Eukaryota</taxon>
        <taxon>Fungi</taxon>
        <taxon>Dikarya</taxon>
        <taxon>Ascomycota</taxon>
        <taxon>Pezizomycotina</taxon>
        <taxon>Eurotiomycetes</taxon>
        <taxon>Eurotiomycetidae</taxon>
        <taxon>Eurotiales</taxon>
        <taxon>Aspergillaceae</taxon>
        <taxon>Penicillium</taxon>
    </lineage>
</organism>
<comment type="caution">
    <text evidence="2">The sequence shown here is derived from an EMBL/GenBank/DDBJ whole genome shotgun (WGS) entry which is preliminary data.</text>
</comment>
<dbReference type="EMBL" id="LHQR01000030">
    <property type="protein sequence ID" value="KXG51384.1"/>
    <property type="molecule type" value="Genomic_DNA"/>
</dbReference>
<feature type="compositionally biased region" description="Basic residues" evidence="1">
    <location>
        <begin position="171"/>
        <end position="182"/>
    </location>
</feature>
<dbReference type="GeneID" id="63712409"/>
<evidence type="ECO:0000256" key="1">
    <source>
        <dbReference type="SAM" id="MobiDB-lite"/>
    </source>
</evidence>
<evidence type="ECO:0000313" key="2">
    <source>
        <dbReference type="EMBL" id="KXG51384.1"/>
    </source>
</evidence>
<feature type="compositionally biased region" description="Polar residues" evidence="1">
    <location>
        <begin position="1"/>
        <end position="13"/>
    </location>
</feature>
<keyword evidence="3" id="KW-1185">Reference proteome</keyword>
<reference evidence="2 3" key="1">
    <citation type="journal article" date="2016" name="BMC Genomics">
        <title>Genome sequencing and secondary metabolism of the postharvest pathogen Penicillium griseofulvum.</title>
        <authorList>
            <person name="Banani H."/>
            <person name="Marcet-Houben M."/>
            <person name="Ballester A.R."/>
            <person name="Abbruscato P."/>
            <person name="Gonzalez-Candelas L."/>
            <person name="Gabaldon T."/>
            <person name="Spadaro D."/>
        </authorList>
    </citation>
    <scope>NUCLEOTIDE SEQUENCE [LARGE SCALE GENOMIC DNA]</scope>
    <source>
        <strain evidence="2 3">PG3</strain>
    </source>
</reference>
<name>A0A135LQZ0_PENPA</name>
<dbReference type="RefSeq" id="XP_040649920.1">
    <property type="nucleotide sequence ID" value="XM_040797109.1"/>
</dbReference>
<dbReference type="AlphaFoldDB" id="A0A135LQZ0"/>
<dbReference type="OMA" id="WELGHEF"/>
<accession>A0A135LQZ0</accession>
<sequence>MESNTIIEINDTPTPEPVNEPLGGPVTGPVPDTITDGHHAPQSLPDPPSDEERGRLVRSANTSPEPRLENAPLRNTQLQLPASGPVTGPVPDTITDDHHAPQSLPNPRRNVQRGRLVRSANASPEPRLENAPLRNTLSLLPAKSTAPELAIQRSIGPNRKRKAPSSTNVRNNRRRSARKKRTRNAERKYSSQLGHDFVGFVSPTTGLRAFEFATNILQHYVRKSVRKRLVYFSDASIRFLCGAVGIVWPKSFTSTEFEGKGIQYPTSIDSTATLELFGIASALETAINDIDNERFDVVQGLPERKTSHQGILGQTKSHLHHRAKELFVFTDDAQALRRISGSLPYPAKGGIATQLAAISAHSKTLSLLGVHVELHLSPGHSGIPGNEAADAMARETQRQFLLASTTSWATSQTGQSNLPANVPVQASLLGL</sequence>
<proteinExistence type="predicted"/>
<dbReference type="OrthoDB" id="3548481at2759"/>
<dbReference type="STRING" id="5078.A0A135LQZ0"/>